<reference evidence="5 6" key="1">
    <citation type="submission" date="2019-04" db="EMBL/GenBank/DDBJ databases">
        <title>Geobacter ruber sp. nov., ferric-reducing bacteria isolated from paddy soil.</title>
        <authorList>
            <person name="Xu Z."/>
            <person name="Masuda Y."/>
            <person name="Itoh H."/>
            <person name="Senoo K."/>
        </authorList>
    </citation>
    <scope>NUCLEOTIDE SEQUENCE [LARGE SCALE GENOMIC DNA]</scope>
    <source>
        <strain evidence="5 6">Red88</strain>
    </source>
</reference>
<protein>
    <submittedName>
        <fullName evidence="5">ABC transporter ATP-binding protein</fullName>
    </submittedName>
</protein>
<keyword evidence="1" id="KW-0547">Nucleotide-binding</keyword>
<comment type="caution">
    <text evidence="5">The sequence shown here is derived from an EMBL/GenBank/DDBJ whole genome shotgun (WGS) entry which is preliminary data.</text>
</comment>
<name>A0A5A9XIE7_9BACT</name>
<dbReference type="InterPro" id="IPR003593">
    <property type="entry name" value="AAA+_ATPase"/>
</dbReference>
<dbReference type="GO" id="GO:0005524">
    <property type="term" value="F:ATP binding"/>
    <property type="evidence" value="ECO:0007669"/>
    <property type="project" value="UniProtKB-KW"/>
</dbReference>
<evidence type="ECO:0000256" key="3">
    <source>
        <dbReference type="SAM" id="MobiDB-lite"/>
    </source>
</evidence>
<feature type="compositionally biased region" description="Polar residues" evidence="3">
    <location>
        <begin position="341"/>
        <end position="366"/>
    </location>
</feature>
<dbReference type="SMART" id="SM00382">
    <property type="entry name" value="AAA"/>
    <property type="match status" value="2"/>
</dbReference>
<evidence type="ECO:0000259" key="4">
    <source>
        <dbReference type="PROSITE" id="PS50893"/>
    </source>
</evidence>
<dbReference type="InterPro" id="IPR003439">
    <property type="entry name" value="ABC_transporter-like_ATP-bd"/>
</dbReference>
<evidence type="ECO:0000313" key="6">
    <source>
        <dbReference type="Proteomes" id="UP000324298"/>
    </source>
</evidence>
<dbReference type="PANTHER" id="PTHR43038:SF3">
    <property type="entry name" value="ABC TRANSPORTER G FAMILY MEMBER 20 ISOFORM X1"/>
    <property type="match status" value="1"/>
</dbReference>
<dbReference type="EMBL" id="SRSD01000004">
    <property type="protein sequence ID" value="KAA0892275.1"/>
    <property type="molecule type" value="Genomic_DNA"/>
</dbReference>
<gene>
    <name evidence="5" type="ORF">ET418_08770</name>
</gene>
<feature type="region of interest" description="Disordered" evidence="3">
    <location>
        <begin position="1"/>
        <end position="33"/>
    </location>
</feature>
<dbReference type="AlphaFoldDB" id="A0A5A9XIE7"/>
<dbReference type="Proteomes" id="UP000324298">
    <property type="component" value="Unassembled WGS sequence"/>
</dbReference>
<feature type="domain" description="ABC transporter" evidence="4">
    <location>
        <begin position="39"/>
        <end position="267"/>
    </location>
</feature>
<dbReference type="OrthoDB" id="9805130at2"/>
<evidence type="ECO:0000313" key="5">
    <source>
        <dbReference type="EMBL" id="KAA0892275.1"/>
    </source>
</evidence>
<dbReference type="InterPro" id="IPR017871">
    <property type="entry name" value="ABC_transporter-like_CS"/>
</dbReference>
<dbReference type="PANTHER" id="PTHR43038">
    <property type="entry name" value="ATP-BINDING CASSETTE, SUB-FAMILY H, MEMBER 1"/>
    <property type="match status" value="1"/>
</dbReference>
<feature type="domain" description="ABC transporter" evidence="4">
    <location>
        <begin position="404"/>
        <end position="633"/>
    </location>
</feature>
<dbReference type="GO" id="GO:0016887">
    <property type="term" value="F:ATP hydrolysis activity"/>
    <property type="evidence" value="ECO:0007669"/>
    <property type="project" value="InterPro"/>
</dbReference>
<dbReference type="PROSITE" id="PS50893">
    <property type="entry name" value="ABC_TRANSPORTER_2"/>
    <property type="match status" value="2"/>
</dbReference>
<evidence type="ECO:0000256" key="1">
    <source>
        <dbReference type="ARBA" id="ARBA00022741"/>
    </source>
</evidence>
<dbReference type="PROSITE" id="PS00211">
    <property type="entry name" value="ABC_TRANSPORTER_1"/>
    <property type="match status" value="2"/>
</dbReference>
<dbReference type="Gene3D" id="3.40.50.300">
    <property type="entry name" value="P-loop containing nucleotide triphosphate hydrolases"/>
    <property type="match status" value="2"/>
</dbReference>
<evidence type="ECO:0000256" key="2">
    <source>
        <dbReference type="ARBA" id="ARBA00022840"/>
    </source>
</evidence>
<proteinExistence type="predicted"/>
<sequence>MGRACHRGQSGDAARDRRSPYHPLAPSGGARPRRTGMAIVATDLTRRFGGLTAVDGLTLSVPPGELFGLVGSDGAGKTTTIRMLTGVMDPTTGEARVLDCPCHDLEPVRGDIGYMSQRFGLYPDLTVAENIRFYADIFGVARRERLERTEHLLAFSNLAPFRDRKAANLSGGMKQKLGLACALIHTPKVLFLDEPTNGVDPVSRRDFWRILYGLLRDGVTIFVATAYLDEADRCHRVGLIHKGRLLACDKPVVLRRLAGGSVLELVTPDARTAAQMLRQKRPDLAVALFGDRLHLTSEAPERADRELRELFRQAGMELQALERVEPSLEDVFVAMIGEADGQQQPSASPPTRFSENSGCSKITRSSHPQEDPRRRSSATPHERAFEDEGLMAVFQQPPAGEPAVSVRGLTRRFGDFIAVNAIDLEVTQGEIFGFLGPNGAGKSTTIRMLCGILEPSAGEGRVAGCDVMRQPEQIKTRIGYMSQKFSLYEDLTVEENIAFYGGIYRIPPKKLAQRAEWVIAMAGLEERRRSKAGELSGGWKQRLALGCAMLHEPPVIFLDEPTSGVDPISRRSFWDLINRLAANGVTVFVTTHYMDEAEYCDRLAMIYRGELVALGSPSELKRGHMAEEVLEAACERPQDLLEELERLPGVRHAALFGRGAHVVTEDSAATETALAASPLAGQVRLRRVLPSLEDVFVSLIEARDRDEGSSRLQRETP</sequence>
<feature type="compositionally biased region" description="Basic and acidic residues" evidence="3">
    <location>
        <begin position="367"/>
        <end position="382"/>
    </location>
</feature>
<feature type="region of interest" description="Disordered" evidence="3">
    <location>
        <begin position="340"/>
        <end position="382"/>
    </location>
</feature>
<dbReference type="Pfam" id="PF00005">
    <property type="entry name" value="ABC_tran"/>
    <property type="match status" value="2"/>
</dbReference>
<dbReference type="CDD" id="cd03230">
    <property type="entry name" value="ABC_DR_subfamily_A"/>
    <property type="match status" value="2"/>
</dbReference>
<dbReference type="SUPFAM" id="SSF52540">
    <property type="entry name" value="P-loop containing nucleoside triphosphate hydrolases"/>
    <property type="match status" value="2"/>
</dbReference>
<keyword evidence="6" id="KW-1185">Reference proteome</keyword>
<dbReference type="InterPro" id="IPR027417">
    <property type="entry name" value="P-loop_NTPase"/>
</dbReference>
<organism evidence="5 6">
    <name type="scientific">Oryzomonas rubra</name>
    <dbReference type="NCBI Taxonomy" id="2509454"/>
    <lineage>
        <taxon>Bacteria</taxon>
        <taxon>Pseudomonadati</taxon>
        <taxon>Thermodesulfobacteriota</taxon>
        <taxon>Desulfuromonadia</taxon>
        <taxon>Geobacterales</taxon>
        <taxon>Geobacteraceae</taxon>
        <taxon>Oryzomonas</taxon>
    </lineage>
</organism>
<keyword evidence="2 5" id="KW-0067">ATP-binding</keyword>
<accession>A0A5A9XIE7</accession>